<name>A0AA88XN99_PINIB</name>
<dbReference type="SUPFAM" id="SSF50129">
    <property type="entry name" value="GroES-like"/>
    <property type="match status" value="1"/>
</dbReference>
<evidence type="ECO:0000259" key="11">
    <source>
        <dbReference type="Pfam" id="PF08240"/>
    </source>
</evidence>
<dbReference type="FunFam" id="3.40.50.720:FF:000068">
    <property type="entry name" value="Sorbitol dehydrogenase"/>
    <property type="match status" value="1"/>
</dbReference>
<evidence type="ECO:0000313" key="13">
    <source>
        <dbReference type="Proteomes" id="UP001186944"/>
    </source>
</evidence>
<dbReference type="AlphaFoldDB" id="A0AA88XN99"/>
<dbReference type="EMBL" id="VSWD01000011">
    <property type="protein sequence ID" value="KAK3088525.1"/>
    <property type="molecule type" value="Genomic_DNA"/>
</dbReference>
<dbReference type="GO" id="GO:0008270">
    <property type="term" value="F:zinc ion binding"/>
    <property type="evidence" value="ECO:0007669"/>
    <property type="project" value="InterPro"/>
</dbReference>
<keyword evidence="5" id="KW-0560">Oxidoreductase</keyword>
<evidence type="ECO:0000256" key="4">
    <source>
        <dbReference type="ARBA" id="ARBA00022833"/>
    </source>
</evidence>
<dbReference type="Proteomes" id="UP001186944">
    <property type="component" value="Unassembled WGS sequence"/>
</dbReference>
<dbReference type="GO" id="GO:0006062">
    <property type="term" value="P:sorbitol catabolic process"/>
    <property type="evidence" value="ECO:0007669"/>
    <property type="project" value="TreeGrafter"/>
</dbReference>
<evidence type="ECO:0000256" key="2">
    <source>
        <dbReference type="ARBA" id="ARBA00008072"/>
    </source>
</evidence>
<dbReference type="SUPFAM" id="SSF51735">
    <property type="entry name" value="NAD(P)-binding Rossmann-fold domains"/>
    <property type="match status" value="1"/>
</dbReference>
<proteinExistence type="inferred from homology"/>
<evidence type="ECO:0000256" key="8">
    <source>
        <dbReference type="ARBA" id="ARBA00032485"/>
    </source>
</evidence>
<dbReference type="InterPro" id="IPR045306">
    <property type="entry name" value="SDH-like"/>
</dbReference>
<evidence type="ECO:0000256" key="9">
    <source>
        <dbReference type="RuleBase" id="RU361277"/>
    </source>
</evidence>
<feature type="domain" description="Alcohol dehydrogenase-like N-terminal" evidence="11">
    <location>
        <begin position="2"/>
        <end position="78"/>
    </location>
</feature>
<evidence type="ECO:0000256" key="3">
    <source>
        <dbReference type="ARBA" id="ARBA00022723"/>
    </source>
</evidence>
<dbReference type="Gene3D" id="3.40.50.720">
    <property type="entry name" value="NAD(P)-binding Rossmann-like Domain"/>
    <property type="match status" value="1"/>
</dbReference>
<comment type="similarity">
    <text evidence="2 9">Belongs to the zinc-containing alcohol dehydrogenase family.</text>
</comment>
<dbReference type="Gene3D" id="3.90.180.10">
    <property type="entry name" value="Medium-chain alcohol dehydrogenases, catalytic domain"/>
    <property type="match status" value="1"/>
</dbReference>
<dbReference type="InterPro" id="IPR002328">
    <property type="entry name" value="ADH_Zn_CS"/>
</dbReference>
<evidence type="ECO:0000259" key="10">
    <source>
        <dbReference type="Pfam" id="PF00107"/>
    </source>
</evidence>
<keyword evidence="3 9" id="KW-0479">Metal-binding</keyword>
<dbReference type="Pfam" id="PF08240">
    <property type="entry name" value="ADH_N"/>
    <property type="match status" value="1"/>
</dbReference>
<keyword evidence="4 9" id="KW-0862">Zinc</keyword>
<dbReference type="PANTHER" id="PTHR43161:SF9">
    <property type="entry name" value="SORBITOL DEHYDROGENASE"/>
    <property type="match status" value="1"/>
</dbReference>
<dbReference type="CDD" id="cd05285">
    <property type="entry name" value="sorbitol_DH"/>
    <property type="match status" value="1"/>
</dbReference>
<dbReference type="GO" id="GO:0003939">
    <property type="term" value="F:L-iditol 2-dehydrogenase (NAD+) activity"/>
    <property type="evidence" value="ECO:0007669"/>
    <property type="project" value="TreeGrafter"/>
</dbReference>
<sequence length="289" mass="30726">MLLGHEVSGVVSEVGEGVTHLKPGDRVAVDPHVPCRTCDLCKTGRYNICPKVSFLATPPADGALTRFFVHPADFSFKLAENVNFEEGACVEPLSVGLHSCRRARVGLGHVVLATGAGPIGLCVMLCAKALGAKSVCLTDIDQKRLDFAKSMGATHTLLLKKDESEADAVARLVEMLGDYPDRTIECSGAPSALSFAVNATKLGGALAMVGLNSAALPFPAAEAILKEIDIVGSCRYANTWPTIIDMISMGRINVKPMITHHYKLEETIQAFNFAKSGQGVKVMIDCTRG</sequence>
<dbReference type="PANTHER" id="PTHR43161">
    <property type="entry name" value="SORBITOL DEHYDROGENASE"/>
    <property type="match status" value="1"/>
</dbReference>
<dbReference type="InterPro" id="IPR013154">
    <property type="entry name" value="ADH-like_N"/>
</dbReference>
<dbReference type="InterPro" id="IPR036291">
    <property type="entry name" value="NAD(P)-bd_dom_sf"/>
</dbReference>
<evidence type="ECO:0000256" key="1">
    <source>
        <dbReference type="ARBA" id="ARBA00001947"/>
    </source>
</evidence>
<accession>A0AA88XN99</accession>
<evidence type="ECO:0000256" key="6">
    <source>
        <dbReference type="ARBA" id="ARBA00023027"/>
    </source>
</evidence>
<dbReference type="InterPro" id="IPR011032">
    <property type="entry name" value="GroES-like_sf"/>
</dbReference>
<reference evidence="12" key="1">
    <citation type="submission" date="2019-08" db="EMBL/GenBank/DDBJ databases">
        <title>The improved chromosome-level genome for the pearl oyster Pinctada fucata martensii using PacBio sequencing and Hi-C.</title>
        <authorList>
            <person name="Zheng Z."/>
        </authorList>
    </citation>
    <scope>NUCLEOTIDE SEQUENCE</scope>
    <source>
        <strain evidence="12">ZZ-2019</strain>
        <tissue evidence="12">Adductor muscle</tissue>
    </source>
</reference>
<keyword evidence="13" id="KW-1185">Reference proteome</keyword>
<evidence type="ECO:0000256" key="5">
    <source>
        <dbReference type="ARBA" id="ARBA00023002"/>
    </source>
</evidence>
<comment type="caution">
    <text evidence="12">The sequence shown here is derived from an EMBL/GenBank/DDBJ whole genome shotgun (WGS) entry which is preliminary data.</text>
</comment>
<dbReference type="InterPro" id="IPR013149">
    <property type="entry name" value="ADH-like_C"/>
</dbReference>
<evidence type="ECO:0000256" key="7">
    <source>
        <dbReference type="ARBA" id="ARBA00026132"/>
    </source>
</evidence>
<protein>
    <recommendedName>
        <fullName evidence="7">Sorbitol dehydrogenase</fullName>
    </recommendedName>
    <alternativeName>
        <fullName evidence="8">Polyol dehydrogenase</fullName>
    </alternativeName>
</protein>
<dbReference type="PROSITE" id="PS00059">
    <property type="entry name" value="ADH_ZINC"/>
    <property type="match status" value="1"/>
</dbReference>
<dbReference type="Pfam" id="PF00107">
    <property type="entry name" value="ADH_zinc_N"/>
    <property type="match status" value="1"/>
</dbReference>
<organism evidence="12 13">
    <name type="scientific">Pinctada imbricata</name>
    <name type="common">Atlantic pearl-oyster</name>
    <name type="synonym">Pinctada martensii</name>
    <dbReference type="NCBI Taxonomy" id="66713"/>
    <lineage>
        <taxon>Eukaryota</taxon>
        <taxon>Metazoa</taxon>
        <taxon>Spiralia</taxon>
        <taxon>Lophotrochozoa</taxon>
        <taxon>Mollusca</taxon>
        <taxon>Bivalvia</taxon>
        <taxon>Autobranchia</taxon>
        <taxon>Pteriomorphia</taxon>
        <taxon>Pterioida</taxon>
        <taxon>Pterioidea</taxon>
        <taxon>Pteriidae</taxon>
        <taxon>Pinctada</taxon>
    </lineage>
</organism>
<feature type="domain" description="Alcohol dehydrogenase-like C-terminal" evidence="10">
    <location>
        <begin position="118"/>
        <end position="248"/>
    </location>
</feature>
<evidence type="ECO:0000313" key="12">
    <source>
        <dbReference type="EMBL" id="KAK3088525.1"/>
    </source>
</evidence>
<comment type="cofactor">
    <cofactor evidence="1 9">
        <name>Zn(2+)</name>
        <dbReference type="ChEBI" id="CHEBI:29105"/>
    </cofactor>
</comment>
<gene>
    <name evidence="12" type="ORF">FSP39_020171</name>
</gene>
<keyword evidence="6" id="KW-0520">NAD</keyword>